<feature type="transmembrane region" description="Helical" evidence="2">
    <location>
        <begin position="35"/>
        <end position="57"/>
    </location>
</feature>
<evidence type="ECO:0000256" key="2">
    <source>
        <dbReference type="SAM" id="Phobius"/>
    </source>
</evidence>
<organism evidence="3 4">
    <name type="scientific">Ruminococcus difficilis</name>
    <dbReference type="NCBI Taxonomy" id="2763069"/>
    <lineage>
        <taxon>Bacteria</taxon>
        <taxon>Bacillati</taxon>
        <taxon>Bacillota</taxon>
        <taxon>Clostridia</taxon>
        <taxon>Eubacteriales</taxon>
        <taxon>Oscillospiraceae</taxon>
        <taxon>Ruminococcus</taxon>
    </lineage>
</organism>
<dbReference type="Proteomes" id="UP000633365">
    <property type="component" value="Unassembled WGS sequence"/>
</dbReference>
<gene>
    <name evidence="3" type="ORF">JKK62_14825</name>
</gene>
<keyword evidence="2" id="KW-0472">Membrane</keyword>
<reference evidence="3" key="1">
    <citation type="submission" date="2021-01" db="EMBL/GenBank/DDBJ databases">
        <title>Genome public.</title>
        <authorList>
            <person name="Liu C."/>
            <person name="Sun Q."/>
        </authorList>
    </citation>
    <scope>NUCLEOTIDE SEQUENCE</scope>
    <source>
        <strain evidence="3">M6</strain>
    </source>
</reference>
<evidence type="ECO:0000256" key="1">
    <source>
        <dbReference type="SAM" id="MobiDB-lite"/>
    </source>
</evidence>
<keyword evidence="2" id="KW-1133">Transmembrane helix</keyword>
<keyword evidence="2" id="KW-0812">Transmembrane</keyword>
<feature type="compositionally biased region" description="Basic residues" evidence="1">
    <location>
        <begin position="9"/>
        <end position="28"/>
    </location>
</feature>
<dbReference type="EMBL" id="JAEQMG010000163">
    <property type="protein sequence ID" value="MBK6089896.1"/>
    <property type="molecule type" value="Genomic_DNA"/>
</dbReference>
<name>A0A935C3S1_9FIRM</name>
<dbReference type="RefSeq" id="WP_201428590.1">
    <property type="nucleotide sequence ID" value="NZ_JAEQMG010000163.1"/>
</dbReference>
<feature type="region of interest" description="Disordered" evidence="1">
    <location>
        <begin position="1"/>
        <end position="31"/>
    </location>
</feature>
<proteinExistence type="predicted"/>
<evidence type="ECO:0000313" key="3">
    <source>
        <dbReference type="EMBL" id="MBK6089896.1"/>
    </source>
</evidence>
<protein>
    <recommendedName>
        <fullName evidence="5">YkuD domain-containing protein</fullName>
    </recommendedName>
</protein>
<dbReference type="AlphaFoldDB" id="A0A935C3S1"/>
<comment type="caution">
    <text evidence="3">The sequence shown here is derived from an EMBL/GenBank/DDBJ whole genome shotgun (WGS) entry which is preliminary data.</text>
</comment>
<keyword evidence="4" id="KW-1185">Reference proteome</keyword>
<sequence>MEYKNNKTSNRRRYKSRYHSPHNYKTKRGGSSNRASILIGVATFLILASLVLVFTFGDKIYSFLDTTFHPSALPLSESETMGVVLATEEAAPPAVVSVPEETEAAPQPTQAVGDQGDDINRLLTAANLKAEDLKGTQAIFVESQGTSAKVYFYEKAADGQWTRQFDILDGFVGTGGTSDNVGPADDTTPKGTFNIEYAMGTNMNPGTKLDYYQIQYGMNWVTDPASVNYNRLVDASSPVDYTSCQQLYEYTKSYPYAVVFDYNRDPVDTTKGCARFLHVASEPTYGGVGISENALGIILGWLDPAATPTITIF</sequence>
<dbReference type="PANTHER" id="PTHR38589:SF1">
    <property type="entry name" value="BLR0621 PROTEIN"/>
    <property type="match status" value="1"/>
</dbReference>
<evidence type="ECO:0008006" key="5">
    <source>
        <dbReference type="Google" id="ProtNLM"/>
    </source>
</evidence>
<accession>A0A935C3S1</accession>
<dbReference type="PANTHER" id="PTHR38589">
    <property type="entry name" value="BLR0621 PROTEIN"/>
    <property type="match status" value="1"/>
</dbReference>
<evidence type="ECO:0000313" key="4">
    <source>
        <dbReference type="Proteomes" id="UP000633365"/>
    </source>
</evidence>